<dbReference type="Proteomes" id="UP000019116">
    <property type="component" value="Chromosome 7A"/>
</dbReference>
<name>A0A3B6RGC5_WHEAT</name>
<dbReference type="Gramene" id="TraesLDM7A03G03927360.1">
    <property type="protein sequence ID" value="TraesLDM7A03G03927360.1.CDS1"/>
    <property type="gene ID" value="TraesLDM7A03G03927360"/>
</dbReference>
<sequence>MSCEGEAGSGARREGAVVAAATGGEILGGDEEKREEKRAGQELLWRDCSGDQSARSCRSEERSWRGRGRATVRGEVDNFGLAREGKAEEGAEQKGRESWRLHGRLQPTARGSGSSGARRHGIREQRG</sequence>
<organism evidence="2">
    <name type="scientific">Triticum aestivum</name>
    <name type="common">Wheat</name>
    <dbReference type="NCBI Taxonomy" id="4565"/>
    <lineage>
        <taxon>Eukaryota</taxon>
        <taxon>Viridiplantae</taxon>
        <taxon>Streptophyta</taxon>
        <taxon>Embryophyta</taxon>
        <taxon>Tracheophyta</taxon>
        <taxon>Spermatophyta</taxon>
        <taxon>Magnoliopsida</taxon>
        <taxon>Liliopsida</taxon>
        <taxon>Poales</taxon>
        <taxon>Poaceae</taxon>
        <taxon>BOP clade</taxon>
        <taxon>Pooideae</taxon>
        <taxon>Triticodae</taxon>
        <taxon>Triticeae</taxon>
        <taxon>Triticinae</taxon>
        <taxon>Triticum</taxon>
    </lineage>
</organism>
<proteinExistence type="predicted"/>
<keyword evidence="3" id="KW-1185">Reference proteome</keyword>
<feature type="compositionally biased region" description="Basic and acidic residues" evidence="1">
    <location>
        <begin position="83"/>
        <end position="100"/>
    </location>
</feature>
<dbReference type="Gramene" id="TraesCS7A03G0718800.1">
    <property type="protein sequence ID" value="TraesCS7A03G0718800.1.CDS1"/>
    <property type="gene ID" value="TraesCS7A03G0718800"/>
</dbReference>
<dbReference type="Gramene" id="TraesSYM7A03G03876680.1">
    <property type="protein sequence ID" value="TraesSYM7A03G03876680.1.CDS1"/>
    <property type="gene ID" value="TraesSYM7A03G03876680"/>
</dbReference>
<dbReference type="EnsemblPlants" id="TraesCS7A02G294100.1">
    <property type="protein sequence ID" value="TraesCS7A02G294100.1.cds1"/>
    <property type="gene ID" value="TraesCS7A02G294100"/>
</dbReference>
<feature type="compositionally biased region" description="Basic and acidic residues" evidence="1">
    <location>
        <begin position="30"/>
        <end position="40"/>
    </location>
</feature>
<dbReference type="Gramene" id="TraesPARA_EIv1.0_2297210.1">
    <property type="protein sequence ID" value="TraesPARA_EIv1.0_2297210.1.CDS1"/>
    <property type="gene ID" value="TraesPARA_EIv1.0_2297210"/>
</dbReference>
<feature type="compositionally biased region" description="Low complexity" evidence="1">
    <location>
        <begin position="1"/>
        <end position="24"/>
    </location>
</feature>
<dbReference type="Gramene" id="TraesCS7A02G294100.1">
    <property type="protein sequence ID" value="TraesCS7A02G294100.1.cds1"/>
    <property type="gene ID" value="TraesCS7A02G294100"/>
</dbReference>
<accession>A0A3B6RGC5</accession>
<reference evidence="2" key="1">
    <citation type="submission" date="2018-08" db="EMBL/GenBank/DDBJ databases">
        <authorList>
            <person name="Rossello M."/>
        </authorList>
    </citation>
    <scope>NUCLEOTIDE SEQUENCE [LARGE SCALE GENOMIC DNA]</scope>
    <source>
        <strain evidence="2">cv. Chinese Spring</strain>
    </source>
</reference>
<evidence type="ECO:0000313" key="3">
    <source>
        <dbReference type="Proteomes" id="UP000019116"/>
    </source>
</evidence>
<dbReference type="Gramene" id="TraesJAG7A03G03905690.1">
    <property type="protein sequence ID" value="TraesJAG7A03G03905690.1.CDS1"/>
    <property type="gene ID" value="TraesJAG7A03G03905690"/>
</dbReference>
<dbReference type="Gramene" id="TraesCAD_scaffold_024435_01G000100.1">
    <property type="protein sequence ID" value="TraesCAD_scaffold_024435_01G000100.1"/>
    <property type="gene ID" value="TraesCAD_scaffold_024435_01G000100"/>
</dbReference>
<evidence type="ECO:0000313" key="2">
    <source>
        <dbReference type="EnsemblPlants" id="TraesCS7A02G294100.1.cds1"/>
    </source>
</evidence>
<dbReference type="Gramene" id="TraesARI7A03G03896640.1">
    <property type="protein sequence ID" value="TraesARI7A03G03896640.1.CDS1"/>
    <property type="gene ID" value="TraesARI7A03G03896640"/>
</dbReference>
<feature type="region of interest" description="Disordered" evidence="1">
    <location>
        <begin position="81"/>
        <end position="127"/>
    </location>
</feature>
<protein>
    <submittedName>
        <fullName evidence="2">Uncharacterized protein</fullName>
    </submittedName>
</protein>
<dbReference type="Gramene" id="TraesJUL7A03G03960090.1">
    <property type="protein sequence ID" value="TraesJUL7A03G03960090.1.CDS1"/>
    <property type="gene ID" value="TraesJUL7A03G03960090"/>
</dbReference>
<feature type="region of interest" description="Disordered" evidence="1">
    <location>
        <begin position="1"/>
        <end position="40"/>
    </location>
</feature>
<dbReference type="Gramene" id="TraesLAC7A03G03876970.1">
    <property type="protein sequence ID" value="TraesLAC7A03G03876970.1.CDS1"/>
    <property type="gene ID" value="TraesLAC7A03G03876970"/>
</dbReference>
<dbReference type="AlphaFoldDB" id="A0A3B6RGC5"/>
<feature type="region of interest" description="Disordered" evidence="1">
    <location>
        <begin position="49"/>
        <end position="68"/>
    </location>
</feature>
<dbReference type="Gramene" id="TraesCLE_scaffold_020068_01G000100.1">
    <property type="protein sequence ID" value="TraesCLE_scaffold_020068_01G000100.1"/>
    <property type="gene ID" value="TraesCLE_scaffold_020068_01G000100"/>
</dbReference>
<dbReference type="Gramene" id="TraesWEE_scaffold_015717_01G000100.1">
    <property type="protein sequence ID" value="TraesWEE_scaffold_015717_01G000100.1"/>
    <property type="gene ID" value="TraesWEE_scaffold_015717_01G000100"/>
</dbReference>
<reference evidence="2" key="2">
    <citation type="submission" date="2018-10" db="UniProtKB">
        <authorList>
            <consortium name="EnsemblPlants"/>
        </authorList>
    </citation>
    <scope>IDENTIFICATION</scope>
</reference>
<evidence type="ECO:0000256" key="1">
    <source>
        <dbReference type="SAM" id="MobiDB-lite"/>
    </source>
</evidence>
<dbReference type="Gramene" id="TraesMAC7A03G03923540.1">
    <property type="protein sequence ID" value="TraesMAC7A03G03923540.1.CDS1"/>
    <property type="gene ID" value="TraesMAC7A03G03923540"/>
</dbReference>
<dbReference type="Gramene" id="TraesROB_scaffold_100376_01G000100.1">
    <property type="protein sequence ID" value="TraesROB_scaffold_100376_01G000100.1"/>
    <property type="gene ID" value="TraesROB_scaffold_100376_01G000100"/>
</dbReference>
<dbReference type="Gramene" id="TraesNOR7A03G03967280.1">
    <property type="protein sequence ID" value="TraesNOR7A03G03967280.1.CDS1"/>
    <property type="gene ID" value="TraesNOR7A03G03967280"/>
</dbReference>
<dbReference type="Gramene" id="TraesSTA7A03G03919160.1">
    <property type="protein sequence ID" value="TraesSTA7A03G03919160.1.CDS1"/>
    <property type="gene ID" value="TraesSTA7A03G03919160"/>
</dbReference>